<dbReference type="Gene3D" id="2.60.20.10">
    <property type="entry name" value="Crystallins"/>
    <property type="match status" value="2"/>
</dbReference>
<accession>A0ABW0S7M7</accession>
<comment type="similarity">
    <text evidence="1">Belongs to the beta/gamma-crystallin family.</text>
</comment>
<evidence type="ECO:0000313" key="7">
    <source>
        <dbReference type="Proteomes" id="UP001596086"/>
    </source>
</evidence>
<feature type="domain" description="Beta/gamma crystallin 'Greek key'" evidence="5">
    <location>
        <begin position="21"/>
        <end position="61"/>
    </location>
</feature>
<comment type="caution">
    <text evidence="6">The sequence shown here is derived from an EMBL/GenBank/DDBJ whole genome shotgun (WGS) entry which is preliminary data.</text>
</comment>
<keyword evidence="7" id="KW-1185">Reference proteome</keyword>
<evidence type="ECO:0000256" key="3">
    <source>
        <dbReference type="SAM" id="MobiDB-lite"/>
    </source>
</evidence>
<dbReference type="PANTHER" id="PTHR11818:SF42">
    <property type="entry name" value="VOLTAGE-GATED HYDROGEN CHANNEL 1"/>
    <property type="match status" value="1"/>
</dbReference>
<dbReference type="PANTHER" id="PTHR11818">
    <property type="entry name" value="BETA/GAMMA CRYSTALLIN"/>
    <property type="match status" value="1"/>
</dbReference>
<evidence type="ECO:0000256" key="4">
    <source>
        <dbReference type="SAM" id="SignalP"/>
    </source>
</evidence>
<organism evidence="6 7">
    <name type="scientific">Massilia aerilata</name>
    <dbReference type="NCBI Taxonomy" id="453817"/>
    <lineage>
        <taxon>Bacteria</taxon>
        <taxon>Pseudomonadati</taxon>
        <taxon>Pseudomonadota</taxon>
        <taxon>Betaproteobacteria</taxon>
        <taxon>Burkholderiales</taxon>
        <taxon>Oxalobacteraceae</taxon>
        <taxon>Telluria group</taxon>
        <taxon>Massilia</taxon>
    </lineage>
</organism>
<dbReference type="EMBL" id="JBHSMZ010000026">
    <property type="protein sequence ID" value="MFC5552068.1"/>
    <property type="molecule type" value="Genomic_DNA"/>
</dbReference>
<reference evidence="7" key="1">
    <citation type="journal article" date="2019" name="Int. J. Syst. Evol. Microbiol.">
        <title>The Global Catalogue of Microorganisms (GCM) 10K type strain sequencing project: providing services to taxonomists for standard genome sequencing and annotation.</title>
        <authorList>
            <consortium name="The Broad Institute Genomics Platform"/>
            <consortium name="The Broad Institute Genome Sequencing Center for Infectious Disease"/>
            <person name="Wu L."/>
            <person name="Ma J."/>
        </authorList>
    </citation>
    <scope>NUCLEOTIDE SEQUENCE [LARGE SCALE GENOMIC DNA]</scope>
    <source>
        <strain evidence="7">CGMCC 4.5798</strain>
    </source>
</reference>
<proteinExistence type="inferred from homology"/>
<dbReference type="InterPro" id="IPR050252">
    <property type="entry name" value="Beta/Gamma-Crystallin"/>
</dbReference>
<dbReference type="SUPFAM" id="SSF49695">
    <property type="entry name" value="gamma-Crystallin-like"/>
    <property type="match status" value="1"/>
</dbReference>
<feature type="domain" description="Beta/gamma crystallin 'Greek key'" evidence="5">
    <location>
        <begin position="176"/>
        <end position="215"/>
    </location>
</feature>
<dbReference type="PROSITE" id="PS50915">
    <property type="entry name" value="CRYSTALLIN_BETA_GAMMA"/>
    <property type="match status" value="3"/>
</dbReference>
<evidence type="ECO:0000256" key="1">
    <source>
        <dbReference type="ARBA" id="ARBA00009646"/>
    </source>
</evidence>
<dbReference type="SMART" id="SM00247">
    <property type="entry name" value="XTALbg"/>
    <property type="match status" value="2"/>
</dbReference>
<evidence type="ECO:0000259" key="5">
    <source>
        <dbReference type="PROSITE" id="PS50915"/>
    </source>
</evidence>
<dbReference type="InterPro" id="IPR011024">
    <property type="entry name" value="G_crystallin-like"/>
</dbReference>
<feature type="domain" description="Beta/gamma crystallin 'Greek key'" evidence="5">
    <location>
        <begin position="62"/>
        <end position="101"/>
    </location>
</feature>
<name>A0ABW0S7M7_9BURK</name>
<sequence>MKRLLAAAAVLATLAQAAAAGEITLFTDSDFRGARLSIDRDAYNLADMGFNDRASSLVVRSGVWQVCENKDFGGYCAEFGPGEYRELPRFNDRISSVREISRGRGGDDRRGGPGWRGERDDRRDDRRDERGGRGDAVQLFSGQRFEGPAVSLSGDVRELNDVGFNDRAGSIVIHEGRWEFCEHGDFRGQCVVFGPGRYPFLEGMNNRISSMRRVR</sequence>
<keyword evidence="2" id="KW-0677">Repeat</keyword>
<dbReference type="InterPro" id="IPR001064">
    <property type="entry name" value="Beta/gamma_crystallin"/>
</dbReference>
<evidence type="ECO:0000313" key="6">
    <source>
        <dbReference type="EMBL" id="MFC5552068.1"/>
    </source>
</evidence>
<feature type="chain" id="PRO_5046046218" evidence="4">
    <location>
        <begin position="20"/>
        <end position="215"/>
    </location>
</feature>
<feature type="region of interest" description="Disordered" evidence="3">
    <location>
        <begin position="101"/>
        <end position="133"/>
    </location>
</feature>
<dbReference type="Proteomes" id="UP001596086">
    <property type="component" value="Unassembled WGS sequence"/>
</dbReference>
<gene>
    <name evidence="6" type="ORF">ACFPO9_26425</name>
</gene>
<evidence type="ECO:0000256" key="2">
    <source>
        <dbReference type="ARBA" id="ARBA00022737"/>
    </source>
</evidence>
<protein>
    <submittedName>
        <fullName evidence="6">Beta/gamma crystallin-related protein</fullName>
    </submittedName>
</protein>
<dbReference type="RefSeq" id="WP_379777175.1">
    <property type="nucleotide sequence ID" value="NZ_JBHSMZ010000026.1"/>
</dbReference>
<feature type="signal peptide" evidence="4">
    <location>
        <begin position="1"/>
        <end position="19"/>
    </location>
</feature>
<dbReference type="Pfam" id="PF00030">
    <property type="entry name" value="Crystall"/>
    <property type="match status" value="2"/>
</dbReference>
<keyword evidence="4" id="KW-0732">Signal</keyword>